<dbReference type="Pfam" id="PF16344">
    <property type="entry name" value="FecR_C"/>
    <property type="match status" value="1"/>
</dbReference>
<evidence type="ECO:0000259" key="2">
    <source>
        <dbReference type="Pfam" id="PF04773"/>
    </source>
</evidence>
<dbReference type="Gene3D" id="3.55.50.30">
    <property type="match status" value="1"/>
</dbReference>
<evidence type="ECO:0000313" key="4">
    <source>
        <dbReference type="EMBL" id="EOA53674.1"/>
    </source>
</evidence>
<name>U6RAL3_9BACT</name>
<accession>U6RAL3</accession>
<dbReference type="PANTHER" id="PTHR30273:SF2">
    <property type="entry name" value="PROTEIN FECR"/>
    <property type="match status" value="1"/>
</dbReference>
<comment type="caution">
    <text evidence="4">The sequence shown here is derived from an EMBL/GenBank/DDBJ whole genome shotgun (WGS) entry which is preliminary data.</text>
</comment>
<dbReference type="InterPro" id="IPR012373">
    <property type="entry name" value="Ferrdict_sens_TM"/>
</dbReference>
<dbReference type="EMBL" id="AQHY01000030">
    <property type="protein sequence ID" value="EOA53674.1"/>
    <property type="molecule type" value="Genomic_DNA"/>
</dbReference>
<evidence type="ECO:0008006" key="6">
    <source>
        <dbReference type="Google" id="ProtNLM"/>
    </source>
</evidence>
<dbReference type="Gene3D" id="2.60.120.1440">
    <property type="match status" value="1"/>
</dbReference>
<proteinExistence type="predicted"/>
<evidence type="ECO:0000259" key="3">
    <source>
        <dbReference type="Pfam" id="PF16344"/>
    </source>
</evidence>
<dbReference type="InterPro" id="IPR032508">
    <property type="entry name" value="FecR_C"/>
</dbReference>
<dbReference type="RefSeq" id="WP_005942434.1">
    <property type="nucleotide sequence ID" value="NZ_KB890373.1"/>
</dbReference>
<dbReference type="HOGENOM" id="CLU_050192_2_3_10"/>
<keyword evidence="1" id="KW-0812">Transmembrane</keyword>
<dbReference type="PIRSF" id="PIRSF018266">
    <property type="entry name" value="FecR"/>
    <property type="match status" value="1"/>
</dbReference>
<evidence type="ECO:0000256" key="1">
    <source>
        <dbReference type="SAM" id="Phobius"/>
    </source>
</evidence>
<dbReference type="Proteomes" id="UP000017831">
    <property type="component" value="Unassembled WGS sequence"/>
</dbReference>
<keyword evidence="1" id="KW-0472">Membrane</keyword>
<dbReference type="PANTHER" id="PTHR30273">
    <property type="entry name" value="PERIPLASMIC SIGNAL SENSOR AND SIGMA FACTOR ACTIVATOR FECR-RELATED"/>
    <property type="match status" value="1"/>
</dbReference>
<dbReference type="PATRIC" id="fig|1121098.3.peg.2830"/>
<reference evidence="4 5" key="1">
    <citation type="submission" date="2013-04" db="EMBL/GenBank/DDBJ databases">
        <title>The Genome Sequence of Bacteroides massiliensis DSM 17679.</title>
        <authorList>
            <consortium name="The Broad Institute Genomics Platform"/>
            <person name="Earl A."/>
            <person name="Ward D."/>
            <person name="Feldgarden M."/>
            <person name="Gevers D."/>
            <person name="Martens E."/>
            <person name="Fenner L."/>
            <person name="Roux V."/>
            <person name="Mallet M.N."/>
            <person name="Raoult D."/>
            <person name="Walker B."/>
            <person name="Young S."/>
            <person name="Zeng Q."/>
            <person name="Gargeya S."/>
            <person name="Fitzgerald M."/>
            <person name="Haas B."/>
            <person name="Abouelleil A."/>
            <person name="Allen A.W."/>
            <person name="Alvarado L."/>
            <person name="Arachchi H.M."/>
            <person name="Berlin A.M."/>
            <person name="Chapman S.B."/>
            <person name="Gainer-Dewar J."/>
            <person name="Goldberg J."/>
            <person name="Griggs A."/>
            <person name="Gujja S."/>
            <person name="Hansen M."/>
            <person name="Howarth C."/>
            <person name="Imamovic A."/>
            <person name="Ireland A."/>
            <person name="Larimer J."/>
            <person name="McCowan C."/>
            <person name="Murphy C."/>
            <person name="Pearson M."/>
            <person name="Poon T.W."/>
            <person name="Priest M."/>
            <person name="Roberts A."/>
            <person name="Saif S."/>
            <person name="Shea T."/>
            <person name="Sisk P."/>
            <person name="Sykes S."/>
            <person name="Wortman J."/>
            <person name="Nusbaum C."/>
            <person name="Birren B."/>
        </authorList>
    </citation>
    <scope>NUCLEOTIDE SEQUENCE [LARGE SCALE GENOMIC DNA]</scope>
    <source>
        <strain evidence="5">B84634 / Timone 84634 / DSM 17679 / JCM 13223</strain>
    </source>
</reference>
<dbReference type="OrthoDB" id="699645at2"/>
<dbReference type="AlphaFoldDB" id="U6RAL3"/>
<dbReference type="GeneID" id="60061310"/>
<feature type="domain" description="FecR protein" evidence="2">
    <location>
        <begin position="123"/>
        <end position="206"/>
    </location>
</feature>
<dbReference type="InterPro" id="IPR006860">
    <property type="entry name" value="FecR"/>
</dbReference>
<sequence>MKIDDAIIDKVLNNKASAEDAKAVSEWLATEEGHDYLSKRIDREVSSLTENEVEDWVPHVIPEEKMQQRFLQQITLRRRVNSYRRWWAAAVLIPFIFLCGSVWFLADKVGLFSETEYAELVVPCGEQMRVVLQDGTIVQLNSDTRLKYPKKFGIFNRTVELWGEGYFEVAKEKNRPFVVDLGDINVKVTGTKFNVKAYTAESNLWVTLDEGGVLLKDVRGKEYPLLPGESAEYNRRSGACQISRPENMEQISSWRSKGLNFYLTPLKEIVKVLERQYDVHFIIPDSALLDNRFTLSTNKVNVIDVLNDLEAVSHISFDETEEGVFRITEKE</sequence>
<dbReference type="STRING" id="1121098.HMPREF1534_02795"/>
<dbReference type="Pfam" id="PF04773">
    <property type="entry name" value="FecR"/>
    <property type="match status" value="1"/>
</dbReference>
<dbReference type="eggNOG" id="COG3712">
    <property type="taxonomic scope" value="Bacteria"/>
</dbReference>
<evidence type="ECO:0000313" key="5">
    <source>
        <dbReference type="Proteomes" id="UP000017831"/>
    </source>
</evidence>
<gene>
    <name evidence="4" type="ORF">HMPREF1534_02795</name>
</gene>
<keyword evidence="1" id="KW-1133">Transmembrane helix</keyword>
<feature type="domain" description="Protein FecR C-terminal" evidence="3">
    <location>
        <begin position="259"/>
        <end position="321"/>
    </location>
</feature>
<keyword evidence="5" id="KW-1185">Reference proteome</keyword>
<organism evidence="4 5">
    <name type="scientific">Phocaeicola massiliensis B84634 = Timone 84634 = DSM 17679 = JCM 13223</name>
    <dbReference type="NCBI Taxonomy" id="1121098"/>
    <lineage>
        <taxon>Bacteria</taxon>
        <taxon>Pseudomonadati</taxon>
        <taxon>Bacteroidota</taxon>
        <taxon>Bacteroidia</taxon>
        <taxon>Bacteroidales</taxon>
        <taxon>Bacteroidaceae</taxon>
        <taxon>Phocaeicola</taxon>
    </lineage>
</organism>
<protein>
    <recommendedName>
        <fullName evidence="6">FecR protein domain-containing protein</fullName>
    </recommendedName>
</protein>
<dbReference type="GO" id="GO:0016989">
    <property type="term" value="F:sigma factor antagonist activity"/>
    <property type="evidence" value="ECO:0007669"/>
    <property type="project" value="TreeGrafter"/>
</dbReference>
<feature type="transmembrane region" description="Helical" evidence="1">
    <location>
        <begin position="86"/>
        <end position="106"/>
    </location>
</feature>